<dbReference type="Gene3D" id="3.40.630.30">
    <property type="match status" value="1"/>
</dbReference>
<accession>A0A4S8P080</accession>
<evidence type="ECO:0000313" key="2">
    <source>
        <dbReference type="Proteomes" id="UP000305792"/>
    </source>
</evidence>
<keyword evidence="2" id="KW-1185">Reference proteome</keyword>
<evidence type="ECO:0000313" key="1">
    <source>
        <dbReference type="EMBL" id="THV23440.1"/>
    </source>
</evidence>
<dbReference type="InterPro" id="IPR016181">
    <property type="entry name" value="Acyl_CoA_acyltransferase"/>
</dbReference>
<reference evidence="1 2" key="1">
    <citation type="journal article" date="2018" name="Int. J. Syst. Evol. Microbiol.">
        <title>Glycomyces paridis sp. nov., isolated from the medicinal plant Paris polyphylla.</title>
        <authorList>
            <person name="Fang X.M."/>
            <person name="Bai J.L."/>
            <person name="Su J."/>
            <person name="Zhao L.L."/>
            <person name="Liu H.Y."/>
            <person name="Ma B.P."/>
            <person name="Zhang Y.Q."/>
            <person name="Yu L.Y."/>
        </authorList>
    </citation>
    <scope>NUCLEOTIDE SEQUENCE [LARGE SCALE GENOMIC DNA]</scope>
    <source>
        <strain evidence="1 2">CPCC 204357</strain>
    </source>
</reference>
<keyword evidence="1" id="KW-0808">Transferase</keyword>
<gene>
    <name evidence="1" type="ORF">E9998_22810</name>
</gene>
<dbReference type="SUPFAM" id="SSF55729">
    <property type="entry name" value="Acyl-CoA N-acyltransferases (Nat)"/>
    <property type="match status" value="1"/>
</dbReference>
<dbReference type="OrthoDB" id="3774915at2"/>
<dbReference type="EMBL" id="STGX01000022">
    <property type="protein sequence ID" value="THV23440.1"/>
    <property type="molecule type" value="Genomic_DNA"/>
</dbReference>
<organism evidence="1 2">
    <name type="scientific">Glycomyces paridis</name>
    <dbReference type="NCBI Taxonomy" id="2126555"/>
    <lineage>
        <taxon>Bacteria</taxon>
        <taxon>Bacillati</taxon>
        <taxon>Actinomycetota</taxon>
        <taxon>Actinomycetes</taxon>
        <taxon>Glycomycetales</taxon>
        <taxon>Glycomycetaceae</taxon>
        <taxon>Glycomyces</taxon>
    </lineage>
</organism>
<dbReference type="AlphaFoldDB" id="A0A4S8P080"/>
<proteinExistence type="predicted"/>
<protein>
    <submittedName>
        <fullName evidence="1">N-acetyltransferase</fullName>
    </submittedName>
</protein>
<dbReference type="GO" id="GO:0016740">
    <property type="term" value="F:transferase activity"/>
    <property type="evidence" value="ECO:0007669"/>
    <property type="project" value="UniProtKB-KW"/>
</dbReference>
<dbReference type="RefSeq" id="WP_136532007.1">
    <property type="nucleotide sequence ID" value="NZ_STGX01000022.1"/>
</dbReference>
<name>A0A4S8P080_9ACTN</name>
<comment type="caution">
    <text evidence="1">The sequence shown here is derived from an EMBL/GenBank/DDBJ whole genome shotgun (WGS) entry which is preliminary data.</text>
</comment>
<dbReference type="Proteomes" id="UP000305792">
    <property type="component" value="Unassembled WGS sequence"/>
</dbReference>
<sequence>MPFSAMDNGAPDGLATGDFIIRPIRAADAELDYAAVMESRDFLRGWEQTGWPEEDFTVEANREDLEKMERWHANGDGFSYTVMNLVETECLGCVYLRSTNARTYAGARISPIGDFRWEDYEATVSFWVRRSRLETATDRALLDALRTWLAKDWSLQGHLFTTSELFVQQADMIGRTDLQLRFTVEKPNKPGRYLAYE</sequence>